<evidence type="ECO:0000256" key="1">
    <source>
        <dbReference type="ARBA" id="ARBA00022553"/>
    </source>
</evidence>
<dbReference type="PANTHER" id="PTHR44591:SF3">
    <property type="entry name" value="RESPONSE REGULATORY DOMAIN-CONTAINING PROTEIN"/>
    <property type="match status" value="1"/>
</dbReference>
<reference evidence="4" key="1">
    <citation type="journal article" date="2020" name="mSystems">
        <title>Genome- and Community-Level Interaction Insights into Carbon Utilization and Element Cycling Functions of Hydrothermarchaeota in Hydrothermal Sediment.</title>
        <authorList>
            <person name="Zhou Z."/>
            <person name="Liu Y."/>
            <person name="Xu W."/>
            <person name="Pan J."/>
            <person name="Luo Z.H."/>
            <person name="Li M."/>
        </authorList>
    </citation>
    <scope>NUCLEOTIDE SEQUENCE [LARGE SCALE GENOMIC DNA]</scope>
    <source>
        <strain evidence="4">HyVt-76</strain>
    </source>
</reference>
<dbReference type="SUPFAM" id="SSF52172">
    <property type="entry name" value="CheY-like"/>
    <property type="match status" value="1"/>
</dbReference>
<dbReference type="InterPro" id="IPR011006">
    <property type="entry name" value="CheY-like_superfamily"/>
</dbReference>
<protein>
    <submittedName>
        <fullName evidence="4">Response regulator</fullName>
    </submittedName>
</protein>
<feature type="modified residue" description="4-aspartylphosphate" evidence="2">
    <location>
        <position position="54"/>
    </location>
</feature>
<sequence length="62" mass="6877">MENHKILVVDDDDHLRLVLQETLKSCGYQVLVAASGNEAVKILDQEKVDLLITDLMMPGIKG</sequence>
<dbReference type="AlphaFoldDB" id="A0A7V5H7B3"/>
<evidence type="ECO:0000313" key="4">
    <source>
        <dbReference type="EMBL" id="HHE55803.1"/>
    </source>
</evidence>
<feature type="domain" description="Response regulatory" evidence="3">
    <location>
        <begin position="5"/>
        <end position="62"/>
    </location>
</feature>
<comment type="caution">
    <text evidence="4">The sequence shown here is derived from an EMBL/GenBank/DDBJ whole genome shotgun (WGS) entry which is preliminary data.</text>
</comment>
<dbReference type="PANTHER" id="PTHR44591">
    <property type="entry name" value="STRESS RESPONSE REGULATOR PROTEIN 1"/>
    <property type="match status" value="1"/>
</dbReference>
<dbReference type="GO" id="GO:0000160">
    <property type="term" value="P:phosphorelay signal transduction system"/>
    <property type="evidence" value="ECO:0007669"/>
    <property type="project" value="InterPro"/>
</dbReference>
<evidence type="ECO:0000259" key="3">
    <source>
        <dbReference type="PROSITE" id="PS50110"/>
    </source>
</evidence>
<dbReference type="EMBL" id="DRTD01000626">
    <property type="protein sequence ID" value="HHE55803.1"/>
    <property type="molecule type" value="Genomic_DNA"/>
</dbReference>
<dbReference type="Pfam" id="PF00072">
    <property type="entry name" value="Response_reg"/>
    <property type="match status" value="1"/>
</dbReference>
<accession>A0A7V5H7B3</accession>
<gene>
    <name evidence="4" type="ORF">ENL21_08480</name>
</gene>
<evidence type="ECO:0000256" key="2">
    <source>
        <dbReference type="PROSITE-ProRule" id="PRU00169"/>
    </source>
</evidence>
<dbReference type="Gene3D" id="3.40.50.2300">
    <property type="match status" value="1"/>
</dbReference>
<organism evidence="4">
    <name type="scientific">Caldithrix abyssi</name>
    <dbReference type="NCBI Taxonomy" id="187145"/>
    <lineage>
        <taxon>Bacteria</taxon>
        <taxon>Pseudomonadati</taxon>
        <taxon>Calditrichota</taxon>
        <taxon>Calditrichia</taxon>
        <taxon>Calditrichales</taxon>
        <taxon>Calditrichaceae</taxon>
        <taxon>Caldithrix</taxon>
    </lineage>
</organism>
<dbReference type="InterPro" id="IPR001789">
    <property type="entry name" value="Sig_transdc_resp-reg_receiver"/>
</dbReference>
<keyword evidence="1 2" id="KW-0597">Phosphoprotein</keyword>
<name>A0A7V5H7B3_CALAY</name>
<proteinExistence type="predicted"/>
<dbReference type="Proteomes" id="UP000886111">
    <property type="component" value="Unassembled WGS sequence"/>
</dbReference>
<feature type="non-terminal residue" evidence="4">
    <location>
        <position position="62"/>
    </location>
</feature>
<dbReference type="InterPro" id="IPR050595">
    <property type="entry name" value="Bact_response_regulator"/>
</dbReference>
<dbReference type="PROSITE" id="PS50110">
    <property type="entry name" value="RESPONSE_REGULATORY"/>
    <property type="match status" value="1"/>
</dbReference>